<protein>
    <recommendedName>
        <fullName evidence="2">YHS domain-containing protein</fullName>
    </recommendedName>
</protein>
<sequence length="141" mass="16201">MLVNKGAPLTWDLWGPVNEESGIAMHGYDVVSYYEDKQAMPGSELQTFQWHNVTWLFSSQKNKTLFQHNPNKFAPAYGGYCASAITAGITFDIDPDIWYINNDRLYLFFDQKAKQDWVKKIDAGIVTITDNNWAMRSSSRH</sequence>
<dbReference type="AlphaFoldDB" id="A0A3B0Y5I1"/>
<dbReference type="NCBIfam" id="NF041384">
    <property type="entry name" value="YHS_seleno_dom"/>
    <property type="match status" value="1"/>
</dbReference>
<reference evidence="1" key="1">
    <citation type="submission" date="2018-06" db="EMBL/GenBank/DDBJ databases">
        <authorList>
            <person name="Zhirakovskaya E."/>
        </authorList>
    </citation>
    <scope>NUCLEOTIDE SEQUENCE</scope>
</reference>
<dbReference type="EMBL" id="UOFI01000201">
    <property type="protein sequence ID" value="VAW70612.1"/>
    <property type="molecule type" value="Genomic_DNA"/>
</dbReference>
<gene>
    <name evidence="1" type="ORF">MNBD_GAMMA09-365</name>
</gene>
<proteinExistence type="predicted"/>
<name>A0A3B0Y5I1_9ZZZZ</name>
<evidence type="ECO:0008006" key="2">
    <source>
        <dbReference type="Google" id="ProtNLM"/>
    </source>
</evidence>
<organism evidence="1">
    <name type="scientific">hydrothermal vent metagenome</name>
    <dbReference type="NCBI Taxonomy" id="652676"/>
    <lineage>
        <taxon>unclassified sequences</taxon>
        <taxon>metagenomes</taxon>
        <taxon>ecological metagenomes</taxon>
    </lineage>
</organism>
<evidence type="ECO:0000313" key="1">
    <source>
        <dbReference type="EMBL" id="VAW70612.1"/>
    </source>
</evidence>
<accession>A0A3B0Y5I1</accession>